<evidence type="ECO:0000313" key="3">
    <source>
        <dbReference type="EMBL" id="MBB5687789.1"/>
    </source>
</evidence>
<dbReference type="InterPro" id="IPR007349">
    <property type="entry name" value="DUF418"/>
</dbReference>
<feature type="transmembrane region" description="Helical" evidence="1">
    <location>
        <begin position="74"/>
        <end position="93"/>
    </location>
</feature>
<dbReference type="PANTHER" id="PTHR30590:SF2">
    <property type="entry name" value="INNER MEMBRANE PROTEIN"/>
    <property type="match status" value="1"/>
</dbReference>
<keyword evidence="1" id="KW-0472">Membrane</keyword>
<dbReference type="InterPro" id="IPR052529">
    <property type="entry name" value="Bact_Transport_Assoc"/>
</dbReference>
<dbReference type="EMBL" id="JACIJC010000009">
    <property type="protein sequence ID" value="MBB5687789.1"/>
    <property type="molecule type" value="Genomic_DNA"/>
</dbReference>
<feature type="transmembrane region" description="Helical" evidence="1">
    <location>
        <begin position="400"/>
        <end position="416"/>
    </location>
</feature>
<evidence type="ECO:0000256" key="1">
    <source>
        <dbReference type="SAM" id="Phobius"/>
    </source>
</evidence>
<accession>A0A7W9ALU9</accession>
<organism evidence="3 4">
    <name type="scientific">Sphingobium boeckii</name>
    <dbReference type="NCBI Taxonomy" id="1082345"/>
    <lineage>
        <taxon>Bacteria</taxon>
        <taxon>Pseudomonadati</taxon>
        <taxon>Pseudomonadota</taxon>
        <taxon>Alphaproteobacteria</taxon>
        <taxon>Sphingomonadales</taxon>
        <taxon>Sphingomonadaceae</taxon>
        <taxon>Sphingobium</taxon>
    </lineage>
</organism>
<dbReference type="Proteomes" id="UP000549617">
    <property type="component" value="Unassembled WGS sequence"/>
</dbReference>
<evidence type="ECO:0000313" key="4">
    <source>
        <dbReference type="Proteomes" id="UP000549617"/>
    </source>
</evidence>
<feature type="transmembrane region" description="Helical" evidence="1">
    <location>
        <begin position="172"/>
        <end position="198"/>
    </location>
</feature>
<feature type="transmembrane region" description="Helical" evidence="1">
    <location>
        <begin position="258"/>
        <end position="279"/>
    </location>
</feature>
<keyword evidence="1" id="KW-1133">Transmembrane helix</keyword>
<gene>
    <name evidence="3" type="ORF">FHS49_003835</name>
</gene>
<sequence>MSLIVLLSPKAGSPASSCLKPARRSQAGIVEIMPPSPPVRHLTLDALRGIAVMGILAMNIIAFSMPQPAYINPLAWGGTSAADLGMWAVNFILVDGKMRGLFSLLFGASMLLVIDGAEAKGLSGGFIHARRMLWLMIFGLIHLYLIWYGDILFLYAVVGLIAYGFSHKDAPALLRLGIGLILTSFVFWAIMGVALIFMQHGAMAADASAGQIASYRGMIASIGAPDTAPIHHEIEIYRGSYTQILANSLAPDNIDAPLTTLLLTGLETLGLMLIGMALLRNGFLTGQWSRSQYRSVAIRAYLCGLPPMIALCLWCLASGFDPVTTFNAVLVWSTPFRIIMVIAHAALALSIILARPQSRLLRRIAAAGRVAFTNYLGTSIAMTALFYGYGLGLFGHVSRFHVYGFVLIGWAVMLWWSKPWLERFAYGPLEWLWRSLARGKIQSMRRTAPN</sequence>
<feature type="domain" description="DUF418" evidence="2">
    <location>
        <begin position="278"/>
        <end position="439"/>
    </location>
</feature>
<evidence type="ECO:0000259" key="2">
    <source>
        <dbReference type="Pfam" id="PF04235"/>
    </source>
</evidence>
<dbReference type="AlphaFoldDB" id="A0A7W9ALU9"/>
<name>A0A7W9ALU9_9SPHN</name>
<feature type="transmembrane region" description="Helical" evidence="1">
    <location>
        <begin position="332"/>
        <end position="354"/>
    </location>
</feature>
<feature type="transmembrane region" description="Helical" evidence="1">
    <location>
        <begin position="132"/>
        <end position="165"/>
    </location>
</feature>
<feature type="transmembrane region" description="Helical" evidence="1">
    <location>
        <begin position="100"/>
        <end position="117"/>
    </location>
</feature>
<dbReference type="RefSeq" id="WP_343053035.1">
    <property type="nucleotide sequence ID" value="NZ_JACIJC010000009.1"/>
</dbReference>
<feature type="transmembrane region" description="Helical" evidence="1">
    <location>
        <begin position="375"/>
        <end position="394"/>
    </location>
</feature>
<dbReference type="Pfam" id="PF04235">
    <property type="entry name" value="DUF418"/>
    <property type="match status" value="1"/>
</dbReference>
<dbReference type="PANTHER" id="PTHR30590">
    <property type="entry name" value="INNER MEMBRANE PROTEIN"/>
    <property type="match status" value="1"/>
</dbReference>
<feature type="transmembrane region" description="Helical" evidence="1">
    <location>
        <begin position="42"/>
        <end position="62"/>
    </location>
</feature>
<keyword evidence="4" id="KW-1185">Reference proteome</keyword>
<proteinExistence type="predicted"/>
<comment type="caution">
    <text evidence="3">The sequence shown here is derived from an EMBL/GenBank/DDBJ whole genome shotgun (WGS) entry which is preliminary data.</text>
</comment>
<keyword evidence="1" id="KW-0812">Transmembrane</keyword>
<protein>
    <recommendedName>
        <fullName evidence="2">DUF418 domain-containing protein</fullName>
    </recommendedName>
</protein>
<reference evidence="3 4" key="1">
    <citation type="submission" date="2020-08" db="EMBL/GenBank/DDBJ databases">
        <title>Genomic Encyclopedia of Type Strains, Phase IV (KMG-IV): sequencing the most valuable type-strain genomes for metagenomic binning, comparative biology and taxonomic classification.</title>
        <authorList>
            <person name="Goeker M."/>
        </authorList>
    </citation>
    <scope>NUCLEOTIDE SEQUENCE [LARGE SCALE GENOMIC DNA]</scope>
    <source>
        <strain evidence="3 4">DSM 25079</strain>
    </source>
</reference>
<feature type="transmembrane region" description="Helical" evidence="1">
    <location>
        <begin position="300"/>
        <end position="320"/>
    </location>
</feature>